<dbReference type="GO" id="GO:0007399">
    <property type="term" value="P:nervous system development"/>
    <property type="evidence" value="ECO:0007669"/>
    <property type="project" value="UniProtKB-KW"/>
</dbReference>
<evidence type="ECO:0000256" key="2">
    <source>
        <dbReference type="ARBA" id="ARBA00022473"/>
    </source>
</evidence>
<dbReference type="CDD" id="cd00086">
    <property type="entry name" value="homeodomain"/>
    <property type="match status" value="1"/>
</dbReference>
<keyword evidence="8" id="KW-0804">Transcription</keyword>
<keyword evidence="5" id="KW-0805">Transcription regulation</keyword>
<dbReference type="Pfam" id="PF00046">
    <property type="entry name" value="Homeodomain"/>
    <property type="match status" value="1"/>
</dbReference>
<evidence type="ECO:0000256" key="10">
    <source>
        <dbReference type="ARBA" id="ARBA00038351"/>
    </source>
</evidence>
<dbReference type="PROSITE" id="PS00027">
    <property type="entry name" value="HOMEOBOX_1"/>
    <property type="match status" value="1"/>
</dbReference>
<feature type="DNA-binding region" description="Homeobox" evidence="11">
    <location>
        <begin position="100"/>
        <end position="159"/>
    </location>
</feature>
<dbReference type="GO" id="GO:0030154">
    <property type="term" value="P:cell differentiation"/>
    <property type="evidence" value="ECO:0007669"/>
    <property type="project" value="UniProtKB-KW"/>
</dbReference>
<dbReference type="PANTHER" id="PTHR46799:SF1">
    <property type="entry name" value="HOMEOBOX PROTEIN UNC-4 HOMOLOG"/>
    <property type="match status" value="1"/>
</dbReference>
<feature type="compositionally biased region" description="Polar residues" evidence="13">
    <location>
        <begin position="424"/>
        <end position="439"/>
    </location>
</feature>
<reference evidence="15" key="1">
    <citation type="submission" date="2022-08" db="EMBL/GenBank/DDBJ databases">
        <title>Genome sequencing of akame (Lates japonicus).</title>
        <authorList>
            <person name="Hashiguchi Y."/>
            <person name="Takahashi H."/>
        </authorList>
    </citation>
    <scope>NUCLEOTIDE SEQUENCE</scope>
    <source>
        <strain evidence="15">Kochi</strain>
    </source>
</reference>
<dbReference type="PROSITE" id="PS50071">
    <property type="entry name" value="HOMEOBOX_2"/>
    <property type="match status" value="1"/>
</dbReference>
<dbReference type="Proteomes" id="UP001279410">
    <property type="component" value="Unassembled WGS sequence"/>
</dbReference>
<keyword evidence="9 11" id="KW-0539">Nucleus</keyword>
<feature type="region of interest" description="Disordered" evidence="13">
    <location>
        <begin position="360"/>
        <end position="488"/>
    </location>
</feature>
<feature type="domain" description="Homeobox" evidence="14">
    <location>
        <begin position="98"/>
        <end position="158"/>
    </location>
</feature>
<evidence type="ECO:0000256" key="1">
    <source>
        <dbReference type="ARBA" id="ARBA00004123"/>
    </source>
</evidence>
<comment type="subcellular location">
    <subcellularLocation>
        <location evidence="1 11 12">Nucleus</location>
    </subcellularLocation>
</comment>
<dbReference type="EMBL" id="BRZM01000007">
    <property type="protein sequence ID" value="GLD49155.1"/>
    <property type="molecule type" value="Genomic_DNA"/>
</dbReference>
<dbReference type="SMART" id="SM00389">
    <property type="entry name" value="HOX"/>
    <property type="match status" value="1"/>
</dbReference>
<evidence type="ECO:0000259" key="14">
    <source>
        <dbReference type="PROSITE" id="PS50071"/>
    </source>
</evidence>
<evidence type="ECO:0000256" key="13">
    <source>
        <dbReference type="SAM" id="MobiDB-lite"/>
    </source>
</evidence>
<dbReference type="GO" id="GO:0005634">
    <property type="term" value="C:nucleus"/>
    <property type="evidence" value="ECO:0007669"/>
    <property type="project" value="UniProtKB-SubCell"/>
</dbReference>
<dbReference type="PANTHER" id="PTHR46799">
    <property type="entry name" value="HOMEOBOX PROTEIN UNC-4 HOMOLOG"/>
    <property type="match status" value="1"/>
</dbReference>
<comment type="similarity">
    <text evidence="10">Belongs to the paired homeobox family. Unc-4 subfamily.</text>
</comment>
<keyword evidence="3" id="KW-0221">Differentiation</keyword>
<dbReference type="InterPro" id="IPR017970">
    <property type="entry name" value="Homeobox_CS"/>
</dbReference>
<evidence type="ECO:0000256" key="3">
    <source>
        <dbReference type="ARBA" id="ARBA00022782"/>
    </source>
</evidence>
<feature type="compositionally biased region" description="Polar residues" evidence="13">
    <location>
        <begin position="287"/>
        <end position="296"/>
    </location>
</feature>
<evidence type="ECO:0000313" key="16">
    <source>
        <dbReference type="Proteomes" id="UP001279410"/>
    </source>
</evidence>
<evidence type="ECO:0000256" key="5">
    <source>
        <dbReference type="ARBA" id="ARBA00023015"/>
    </source>
</evidence>
<evidence type="ECO:0000313" key="15">
    <source>
        <dbReference type="EMBL" id="GLD49155.1"/>
    </source>
</evidence>
<dbReference type="SUPFAM" id="SSF46689">
    <property type="entry name" value="Homeodomain-like"/>
    <property type="match status" value="1"/>
</dbReference>
<gene>
    <name evidence="15" type="ORF">AKAME5_000298700</name>
</gene>
<keyword evidence="16" id="KW-1185">Reference proteome</keyword>
<dbReference type="GO" id="GO:1990837">
    <property type="term" value="F:sequence-specific double-stranded DNA binding"/>
    <property type="evidence" value="ECO:0007669"/>
    <property type="project" value="TreeGrafter"/>
</dbReference>
<dbReference type="GO" id="GO:0000981">
    <property type="term" value="F:DNA-binding transcription factor activity, RNA polymerase II-specific"/>
    <property type="evidence" value="ECO:0007669"/>
    <property type="project" value="InterPro"/>
</dbReference>
<dbReference type="FunFam" id="1.10.10.60:FF:000057">
    <property type="entry name" value="Short stature homeobox 2"/>
    <property type="match status" value="1"/>
</dbReference>
<accession>A0AAD3QZC2</accession>
<evidence type="ECO:0000256" key="4">
    <source>
        <dbReference type="ARBA" id="ARBA00022902"/>
    </source>
</evidence>
<feature type="compositionally biased region" description="Low complexity" evidence="13">
    <location>
        <begin position="375"/>
        <end position="395"/>
    </location>
</feature>
<dbReference type="InterPro" id="IPR001356">
    <property type="entry name" value="HD"/>
</dbReference>
<evidence type="ECO:0000256" key="9">
    <source>
        <dbReference type="ARBA" id="ARBA00023242"/>
    </source>
</evidence>
<feature type="compositionally biased region" description="Polar residues" evidence="13">
    <location>
        <begin position="223"/>
        <end position="233"/>
    </location>
</feature>
<evidence type="ECO:0000256" key="6">
    <source>
        <dbReference type="ARBA" id="ARBA00023125"/>
    </source>
</evidence>
<keyword evidence="2" id="KW-0217">Developmental protein</keyword>
<feature type="region of interest" description="Disordered" evidence="13">
    <location>
        <begin position="311"/>
        <end position="330"/>
    </location>
</feature>
<comment type="caution">
    <text evidence="15">The sequence shown here is derived from an EMBL/GenBank/DDBJ whole genome shotgun (WGS) entry which is preliminary data.</text>
</comment>
<dbReference type="InterPro" id="IPR009057">
    <property type="entry name" value="Homeodomain-like_sf"/>
</dbReference>
<feature type="compositionally biased region" description="Polar residues" evidence="13">
    <location>
        <begin position="252"/>
        <end position="267"/>
    </location>
</feature>
<feature type="compositionally biased region" description="Basic and acidic residues" evidence="13">
    <location>
        <begin position="475"/>
        <end position="488"/>
    </location>
</feature>
<sequence length="488" mass="53351">MMDSRILDPPHAQFGGSLGGMVGFPYHLSHHHVYELAGHQLQSASAVPFSIDGLLNGSCTASVGNSNPLLSSGCGMNGDNQQYKLTDSVDPDKDSPGCKRRRTRTNFTGWQLEELEKAFNESHYPDVFMREALALRLDLIESRVQVWFQNRRAKWRKKENTKKGPGRPAHNAHPTTCSGEPMDPEEIARRELDRLEKKKRKQERRLLKSQNKLVSGDLFHTPGSDSDSGVSHVTDSEHNSGPPFDSMEGHSSCDQTPHPLQTQNQNQRHLDQDAGGSELDSTDASHRSSLFSNNDRASSLQKLNPFSVESLLSDSRPRRNPAALPSSRPLIGKGHFLLYPITQPLGFIVPQTALKTATTAAANSDSDTPAERNQPSGRCSVSASSAGCRSSSPDSADATQKGQAGSEDKTSSPHTSPSRAAFSTGKSTTQTSVICSDSTFTHEHSPQLIKPVDADRKEHLERKDHPESVLSDSPAETKTDSKEDVDME</sequence>
<keyword evidence="4" id="KW-0524">Neurogenesis</keyword>
<name>A0AAD3QZC2_LATJO</name>
<proteinExistence type="inferred from homology"/>
<dbReference type="Gene3D" id="1.10.10.60">
    <property type="entry name" value="Homeodomain-like"/>
    <property type="match status" value="1"/>
</dbReference>
<evidence type="ECO:0000256" key="12">
    <source>
        <dbReference type="RuleBase" id="RU000682"/>
    </source>
</evidence>
<organism evidence="15 16">
    <name type="scientific">Lates japonicus</name>
    <name type="common">Japanese lates</name>
    <dbReference type="NCBI Taxonomy" id="270547"/>
    <lineage>
        <taxon>Eukaryota</taxon>
        <taxon>Metazoa</taxon>
        <taxon>Chordata</taxon>
        <taxon>Craniata</taxon>
        <taxon>Vertebrata</taxon>
        <taxon>Euteleostomi</taxon>
        <taxon>Actinopterygii</taxon>
        <taxon>Neopterygii</taxon>
        <taxon>Teleostei</taxon>
        <taxon>Neoteleostei</taxon>
        <taxon>Acanthomorphata</taxon>
        <taxon>Carangaria</taxon>
        <taxon>Carangaria incertae sedis</taxon>
        <taxon>Centropomidae</taxon>
        <taxon>Lates</taxon>
    </lineage>
</organism>
<feature type="region of interest" description="Disordered" evidence="13">
    <location>
        <begin position="199"/>
        <end position="296"/>
    </location>
</feature>
<evidence type="ECO:0000256" key="7">
    <source>
        <dbReference type="ARBA" id="ARBA00023155"/>
    </source>
</evidence>
<feature type="compositionally biased region" description="Polar residues" evidence="13">
    <location>
        <begin position="363"/>
        <end position="374"/>
    </location>
</feature>
<protein>
    <submittedName>
        <fullName evidence="15">Homeobox protein unc-4 homolog</fullName>
    </submittedName>
</protein>
<dbReference type="AlphaFoldDB" id="A0AAD3QZC2"/>
<evidence type="ECO:0000256" key="8">
    <source>
        <dbReference type="ARBA" id="ARBA00023163"/>
    </source>
</evidence>
<keyword evidence="6 11" id="KW-0238">DNA-binding</keyword>
<feature type="region of interest" description="Disordered" evidence="13">
    <location>
        <begin position="156"/>
        <end position="184"/>
    </location>
</feature>
<evidence type="ECO:0000256" key="11">
    <source>
        <dbReference type="PROSITE-ProRule" id="PRU00108"/>
    </source>
</evidence>
<keyword evidence="7 11" id="KW-0371">Homeobox</keyword>
<feature type="compositionally biased region" description="Basic and acidic residues" evidence="13">
    <location>
        <begin position="452"/>
        <end position="467"/>
    </location>
</feature>